<dbReference type="Proteomes" id="UP001265746">
    <property type="component" value="Unassembled WGS sequence"/>
</dbReference>
<feature type="compositionally biased region" description="Polar residues" evidence="1">
    <location>
        <begin position="63"/>
        <end position="84"/>
    </location>
</feature>
<name>A0AAD9SDN4_PHOAM</name>
<proteinExistence type="predicted"/>
<feature type="region of interest" description="Disordered" evidence="1">
    <location>
        <begin position="124"/>
        <end position="174"/>
    </location>
</feature>
<feature type="region of interest" description="Disordered" evidence="1">
    <location>
        <begin position="283"/>
        <end position="523"/>
    </location>
</feature>
<accession>A0AAD9SDN4</accession>
<reference evidence="2" key="1">
    <citation type="submission" date="2023-06" db="EMBL/GenBank/DDBJ databases">
        <authorList>
            <person name="Noh H."/>
        </authorList>
    </citation>
    <scope>NUCLEOTIDE SEQUENCE</scope>
    <source>
        <strain evidence="2">DUCC20226</strain>
    </source>
</reference>
<evidence type="ECO:0000256" key="1">
    <source>
        <dbReference type="SAM" id="MobiDB-lite"/>
    </source>
</evidence>
<dbReference type="AlphaFoldDB" id="A0AAD9SDN4"/>
<sequence length="523" mass="55127">MSHTNINTEVAHQPITVPNITPEVNTGPAEATADFKETNQSANTSQLSPAKANGTLEVPQIAAPSSTEPLTNQQEEGTHLSTVPQPSPPQANLEPPRQQSAVPVAIDPIQNKIPFPFEYDQAAYSNLNNPNPAPAPEPASDPATALAPVPASPPASVPAPATPAEDDEDDDNDLTSALNKARAKFSTLKGGPMKWMPAKDAYGVKAALKDLADARKKSKKRLLSRKTPHSITGFMKFEKNFEGFLPGDWTKRSKVKRDYINAFMRRALEADWGRYCDRVFGKLDDDDDPVVPETPNGNDGAGDPTVADADDGDLLPNGWAMDDDEVGNASPPFEIAGTVDNLPLGPSVSDGNQDSEPAGAAITTGEPPSERETQQPISNAYEAGQPSSGRDSNNTMQAAAPTQDLVSETTASAAPAGSLHSMMSKMSIGKRSRDSEDDSPEEDPAKCRRTTGAEDVGDTPGSRRPIAMFSHNRPGSAEAGETGPLPNLAEMLQNLPAASSTSMSLPSATSMGSLAPVPQIAVN</sequence>
<feature type="region of interest" description="Disordered" evidence="1">
    <location>
        <begin position="1"/>
        <end position="107"/>
    </location>
</feature>
<feature type="compositionally biased region" description="Acidic residues" evidence="1">
    <location>
        <begin position="164"/>
        <end position="173"/>
    </location>
</feature>
<feature type="compositionally biased region" description="Low complexity" evidence="1">
    <location>
        <begin position="495"/>
        <end position="511"/>
    </location>
</feature>
<gene>
    <name evidence="2" type="ORF">N8I77_008418</name>
</gene>
<dbReference type="EMBL" id="JAUJFL010000004">
    <property type="protein sequence ID" value="KAK2605592.1"/>
    <property type="molecule type" value="Genomic_DNA"/>
</dbReference>
<feature type="compositionally biased region" description="Polar residues" evidence="1">
    <location>
        <begin position="1"/>
        <end position="24"/>
    </location>
</feature>
<feature type="compositionally biased region" description="Polar residues" evidence="1">
    <location>
        <begin position="385"/>
        <end position="397"/>
    </location>
</feature>
<evidence type="ECO:0000313" key="2">
    <source>
        <dbReference type="EMBL" id="KAK2605592.1"/>
    </source>
</evidence>
<feature type="compositionally biased region" description="Low complexity" evidence="1">
    <location>
        <begin position="140"/>
        <end position="149"/>
    </location>
</feature>
<feature type="compositionally biased region" description="Pro residues" evidence="1">
    <location>
        <begin position="150"/>
        <end position="161"/>
    </location>
</feature>
<keyword evidence="3" id="KW-1185">Reference proteome</keyword>
<feature type="compositionally biased region" description="Polar residues" evidence="1">
    <location>
        <begin position="38"/>
        <end position="48"/>
    </location>
</feature>
<evidence type="ECO:0000313" key="3">
    <source>
        <dbReference type="Proteomes" id="UP001265746"/>
    </source>
</evidence>
<protein>
    <submittedName>
        <fullName evidence="2">Uncharacterized protein</fullName>
    </submittedName>
</protein>
<organism evidence="2 3">
    <name type="scientific">Phomopsis amygdali</name>
    <name type="common">Fusicoccum amygdali</name>
    <dbReference type="NCBI Taxonomy" id="1214568"/>
    <lineage>
        <taxon>Eukaryota</taxon>
        <taxon>Fungi</taxon>
        <taxon>Dikarya</taxon>
        <taxon>Ascomycota</taxon>
        <taxon>Pezizomycotina</taxon>
        <taxon>Sordariomycetes</taxon>
        <taxon>Sordariomycetidae</taxon>
        <taxon>Diaporthales</taxon>
        <taxon>Diaporthaceae</taxon>
        <taxon>Diaporthe</taxon>
    </lineage>
</organism>
<comment type="caution">
    <text evidence="2">The sequence shown here is derived from an EMBL/GenBank/DDBJ whole genome shotgun (WGS) entry which is preliminary data.</text>
</comment>